<keyword evidence="7" id="KW-0539">Nucleus</keyword>
<keyword evidence="6" id="KW-0007">Acetylation</keyword>
<evidence type="ECO:0000256" key="8">
    <source>
        <dbReference type="ARBA" id="ARBA00053247"/>
    </source>
</evidence>
<evidence type="ECO:0000256" key="5">
    <source>
        <dbReference type="ARBA" id="ARBA00022803"/>
    </source>
</evidence>
<evidence type="ECO:0000256" key="2">
    <source>
        <dbReference type="ARBA" id="ARBA00004496"/>
    </source>
</evidence>
<evidence type="ECO:0000256" key="6">
    <source>
        <dbReference type="ARBA" id="ARBA00022990"/>
    </source>
</evidence>
<evidence type="ECO:0000256" key="7">
    <source>
        <dbReference type="ARBA" id="ARBA00023242"/>
    </source>
</evidence>
<evidence type="ECO:0000256" key="12">
    <source>
        <dbReference type="PROSITE-ProRule" id="PRU00339"/>
    </source>
</evidence>
<dbReference type="InterPro" id="IPR019734">
    <property type="entry name" value="TPR_rpt"/>
</dbReference>
<dbReference type="Ensembl" id="ENSBIXT00005055923.1">
    <property type="protein sequence ID" value="ENSBIXP00005046216.1"/>
    <property type="gene ID" value="ENSBIXG00005031143.1"/>
</dbReference>
<dbReference type="SMART" id="SM00028">
    <property type="entry name" value="TPR"/>
    <property type="match status" value="15"/>
</dbReference>
<accession>A0A4W2ILR9</accession>
<dbReference type="GO" id="GO:0005634">
    <property type="term" value="C:nucleus"/>
    <property type="evidence" value="ECO:0007669"/>
    <property type="project" value="UniProtKB-SubCell"/>
</dbReference>
<reference evidence="13 14" key="1">
    <citation type="submission" date="2018-11" db="EMBL/GenBank/DDBJ databases">
        <title>Haplotype-resolved cattle genomes.</title>
        <authorList>
            <person name="Low W.Y."/>
            <person name="Tearle R."/>
            <person name="Bickhart D.M."/>
            <person name="Rosen B.D."/>
            <person name="Koren S."/>
            <person name="Rhie A."/>
            <person name="Hiendleder S."/>
            <person name="Phillippy A.M."/>
            <person name="Smith T.P.L."/>
            <person name="Williams J.L."/>
        </authorList>
    </citation>
    <scope>NUCLEOTIDE SEQUENCE [LARGE SCALE GENOMIC DNA]</scope>
</reference>
<comment type="function">
    <text evidence="8">Component of the SKI complex, a multiprotein complex that assists the RNA-degrading exosome during the mRNA decay and quality-control pathways. The SKI complex catalyzes mRNA extraction from 80S ribosomal complexes in the 3'-5' direction and channels mRNA to the cytosolic exosome for degradation. SKI-mediated extraction of mRNA from stalled ribosomes allow binding of the Pelota-HBS1L complex and subsequent ribosome disassembly by ABCE1 for ribosome recycling. In the nucleus, the SKI complex associates with transcriptionally active genes in a manner dependent on PAF1 complex (PAF1C).</text>
</comment>
<evidence type="ECO:0000256" key="11">
    <source>
        <dbReference type="ARBA" id="ARBA00071839"/>
    </source>
</evidence>
<dbReference type="Pfam" id="PF13432">
    <property type="entry name" value="TPR_16"/>
    <property type="match status" value="2"/>
</dbReference>
<keyword evidence="4" id="KW-0677">Repeat</keyword>
<protein>
    <recommendedName>
        <fullName evidence="11">Superkiller complex protein 3</fullName>
    </recommendedName>
</protein>
<dbReference type="FunFam" id="1.25.40.10:FF:000574">
    <property type="entry name" value="Tetratricopeptide repeat domain 37"/>
    <property type="match status" value="1"/>
</dbReference>
<dbReference type="GeneTree" id="ENSGT00390000016407"/>
<dbReference type="SUPFAM" id="SSF81901">
    <property type="entry name" value="HCP-like"/>
    <property type="match status" value="2"/>
</dbReference>
<dbReference type="Proteomes" id="UP000429181">
    <property type="component" value="Chromosome 7"/>
</dbReference>
<feature type="repeat" description="TPR" evidence="12">
    <location>
        <begin position="814"/>
        <end position="847"/>
    </location>
</feature>
<evidence type="ECO:0000256" key="4">
    <source>
        <dbReference type="ARBA" id="ARBA00022737"/>
    </source>
</evidence>
<organism evidence="13 14">
    <name type="scientific">Bos indicus x Bos taurus</name>
    <name type="common">Hybrid cattle</name>
    <dbReference type="NCBI Taxonomy" id="30522"/>
    <lineage>
        <taxon>Eukaryota</taxon>
        <taxon>Metazoa</taxon>
        <taxon>Chordata</taxon>
        <taxon>Craniata</taxon>
        <taxon>Vertebrata</taxon>
        <taxon>Euteleostomi</taxon>
        <taxon>Mammalia</taxon>
        <taxon>Eutheria</taxon>
        <taxon>Laurasiatheria</taxon>
        <taxon>Artiodactyla</taxon>
        <taxon>Ruminantia</taxon>
        <taxon>Pecora</taxon>
        <taxon>Bovidae</taxon>
        <taxon>Bovinae</taxon>
        <taxon>Bos</taxon>
    </lineage>
</organism>
<sequence length="1516" mass="169398">MSSKEVKTALKSARDAIRNKEYKEALKHCKTVLKQEKNNYNAWVFIGVAAAELEQPDQAQGAYKKAAELEPDQLLAWQGLASLYEKCNHINAKDDLPGVYQKLLDLYESVDKQKWCDVCKKLVDLYYQEKKHVEVARTWHKLIKTRQEEGADNQELHQLWRKLTQLLAECTEDQNNETQQLLLTAFENALGLSDKIPSEDHQVLYKHFIQCLSKFPHETARLKKACEGMINIYPTVQYPLEVLCLHLIESGIKESPLCTAGWYHLAEAQVRMHKPKEAVLSCNQALKNIDNLGVSGGSLHQKNLCLRLKAEALIKLSDYESSEEAIRTLDQVSDANNIPGLLVLKGLAYLNKGSLDEASKIMEDLLSSYPDLTEVHALEALIHFTKKDYLQAEKCFQQALEKDPEVAEYHYQLGLTYWSMGEETRKDKTKALTHFLKAAKLDTYMGKVFCYLGHYYKDVVGDKNRARGCYRKAFELDDTDAESGAAAVDLSVELEEMETALAILTTVTQKASAGTAKWAWLRRGLYYLKAGQHSQAVADLQAALRADPKDFNCWESLGEAYLSRGGYTTALKSFTKASELNPESTYSVFKVAAIQQTLGKYKEAVAQYQLIIKKKEDYVPALKGLGECHLLLAKAALVDYLDGKAVDYIEKALEYFTRALQHRADVSCLWKLVGDACTSLSAVSPSKVNVSVLGVLLGQKEGKQVLKKNELLHLGGRCYGRALKLMSTSNTWCDLGINYYRQAQHLADIGSNSDDLQELLEKSMHCLKKAVRLDSNNHLYWNALGVVSCYSGIGNYALAQHCFIKSIQSEQINAVAWTNLGVLYLANEKIEQAHEAFKMAQSLDPSYLMCWIGQALIAETVGSYDTMDLFRHTTELSMHTEGAIGYAYWVCTTLQDKSNRDTELYRYNILQMNAIPAAQVVLSKYVERIQNYAPAFTMLGYLNEHLQLKKEAANAYHRAILLLQTAEDRDAYYVTVRNYGRLLCSIGEYDKAIQAFKSTPLEELEDIIGFALALFMKGLYKESSKAYERALTIVESEQDKAHILTALAIAEYKQGKTDVAKTLLFKCSILKEPTTESLQALCALGLAMQDATLSKAALNELLKHSKPNSDYQRSLLTSAICALQGRSVAVQRQASKAVHSNPADPALWSLLSRVVAQYTQRNAKGGAVAGNVAHILDSNHGKKALLYTAVNQLAMGSNSAEDEKNTALKTIQKAALLSPGDPAVWAGLMAACHADDILALVSSTQPKRMDLYLALLSAVSASIKDREFFENYNQSLERWSLSQAVTGLIDTGRISKAEALCTKNLKSNPDQPAIILLLRQVQCKPLLESRKPLPDTVLEELQKTVMSNSTSVPAWQWLAHIYQSQGMMGAAEMCYRKSLQVASQQGSWSGKLSSLLRLALLALEVCMANVSHAHWPSLVQEATAEALKLCFCPLAVLLQALLQFKRKMGARETRRLLERVVYQPGYPKSIVSTARWYLLRHLHAKNDYELIDVLVNNAKTHGDTRALELNQKLSSE</sequence>
<feature type="repeat" description="TPR" evidence="12">
    <location>
        <begin position="40"/>
        <end position="73"/>
    </location>
</feature>
<evidence type="ECO:0000313" key="14">
    <source>
        <dbReference type="Proteomes" id="UP000429181"/>
    </source>
</evidence>
<dbReference type="Gene3D" id="1.25.40.10">
    <property type="entry name" value="Tetratricopeptide repeat domain"/>
    <property type="match status" value="8"/>
</dbReference>
<evidence type="ECO:0000256" key="10">
    <source>
        <dbReference type="ARBA" id="ARBA00062107"/>
    </source>
</evidence>
<dbReference type="PANTHER" id="PTHR15704">
    <property type="entry name" value="SUPERKILLER 3 PROTEIN-RELATED"/>
    <property type="match status" value="1"/>
</dbReference>
<dbReference type="InterPro" id="IPR011990">
    <property type="entry name" value="TPR-like_helical_dom_sf"/>
</dbReference>
<dbReference type="Pfam" id="PF14559">
    <property type="entry name" value="TPR_19"/>
    <property type="match status" value="1"/>
</dbReference>
<dbReference type="GO" id="GO:0055087">
    <property type="term" value="C:Ski complex"/>
    <property type="evidence" value="ECO:0007669"/>
    <property type="project" value="InterPro"/>
</dbReference>
<feature type="repeat" description="TPR" evidence="12">
    <location>
        <begin position="373"/>
        <end position="406"/>
    </location>
</feature>
<name>A0A4W2ILR9_BOBOX</name>
<dbReference type="GO" id="GO:0006401">
    <property type="term" value="P:RNA catabolic process"/>
    <property type="evidence" value="ECO:0007669"/>
    <property type="project" value="InterPro"/>
</dbReference>
<evidence type="ECO:0000313" key="13">
    <source>
        <dbReference type="Ensembl" id="ENSBIXP00005046216.1"/>
    </source>
</evidence>
<proteinExistence type="inferred from homology"/>
<evidence type="ECO:0000256" key="9">
    <source>
        <dbReference type="ARBA" id="ARBA00060849"/>
    </source>
</evidence>
<evidence type="ECO:0000256" key="3">
    <source>
        <dbReference type="ARBA" id="ARBA00022490"/>
    </source>
</evidence>
<reference evidence="13" key="2">
    <citation type="submission" date="2025-08" db="UniProtKB">
        <authorList>
            <consortium name="Ensembl"/>
        </authorList>
    </citation>
    <scope>IDENTIFICATION</scope>
</reference>
<dbReference type="FunFam" id="1.25.40.10:FF:000742">
    <property type="entry name" value="Tetratricopeptide repeat domain 37"/>
    <property type="match status" value="1"/>
</dbReference>
<dbReference type="SUPFAM" id="SSF48452">
    <property type="entry name" value="TPR-like"/>
    <property type="match status" value="4"/>
</dbReference>
<keyword evidence="5 12" id="KW-0802">TPR repeat</keyword>
<dbReference type="Pfam" id="PF13181">
    <property type="entry name" value="TPR_8"/>
    <property type="match status" value="3"/>
</dbReference>
<evidence type="ECO:0000256" key="1">
    <source>
        <dbReference type="ARBA" id="ARBA00004123"/>
    </source>
</evidence>
<dbReference type="FunFam" id="1.25.40.10:FF:000585">
    <property type="entry name" value="Tetratricopeptide repeat domain 37"/>
    <property type="match status" value="1"/>
</dbReference>
<feature type="repeat" description="TPR" evidence="12">
    <location>
        <begin position="551"/>
        <end position="584"/>
    </location>
</feature>
<comment type="subunit">
    <text evidence="10">Component of the SKI complex which consists of SKIC2, SKIC3 and SKIC8. Interacts with PAF1.</text>
</comment>
<dbReference type="PROSITE" id="PS50005">
    <property type="entry name" value="TPR"/>
    <property type="match status" value="5"/>
</dbReference>
<dbReference type="PANTHER" id="PTHR15704:SF7">
    <property type="entry name" value="SUPERKILLER COMPLEX PROTEIN 3"/>
    <property type="match status" value="1"/>
</dbReference>
<comment type="subcellular location">
    <subcellularLocation>
        <location evidence="2">Cytoplasm</location>
    </subcellularLocation>
    <subcellularLocation>
        <location evidence="1">Nucleus</location>
    </subcellularLocation>
</comment>
<dbReference type="FunFam" id="1.25.40.10:FF:000546">
    <property type="entry name" value="Tetratricopeptide repeat domain 37"/>
    <property type="match status" value="1"/>
</dbReference>
<keyword evidence="3" id="KW-0963">Cytoplasm</keyword>
<feature type="repeat" description="TPR" evidence="12">
    <location>
        <begin position="517"/>
        <end position="550"/>
    </location>
</feature>
<comment type="similarity">
    <text evidence="9">Belongs to the SKI3 family.</text>
</comment>
<dbReference type="InterPro" id="IPR039226">
    <property type="entry name" value="Ski3/TTC37"/>
</dbReference>
<gene>
    <name evidence="13" type="primary">SKIC3</name>
</gene>